<evidence type="ECO:0000313" key="2">
    <source>
        <dbReference type="Proteomes" id="UP000054538"/>
    </source>
</evidence>
<organism evidence="1 2">
    <name type="scientific">Paxillus rubicundulus Ve08.2h10</name>
    <dbReference type="NCBI Taxonomy" id="930991"/>
    <lineage>
        <taxon>Eukaryota</taxon>
        <taxon>Fungi</taxon>
        <taxon>Dikarya</taxon>
        <taxon>Basidiomycota</taxon>
        <taxon>Agaricomycotina</taxon>
        <taxon>Agaricomycetes</taxon>
        <taxon>Agaricomycetidae</taxon>
        <taxon>Boletales</taxon>
        <taxon>Paxilineae</taxon>
        <taxon>Paxillaceae</taxon>
        <taxon>Paxillus</taxon>
    </lineage>
</organism>
<dbReference type="EMBL" id="KN824921">
    <property type="protein sequence ID" value="KIK97764.1"/>
    <property type="molecule type" value="Genomic_DNA"/>
</dbReference>
<dbReference type="InParanoid" id="A0A0D0E7L0"/>
<sequence length="141" mass="16125">MKLDASGAKSPLRCMGNGHTLAPLRARYCFASVHGIWLMHWIMYCRNCNTAYRNGAVHISSAHQSGLLSPGWDKWYILSEADLLAAVKSQRRKRDEMEMEENDDGSIIYWCCPNVPELTKTQQWTTRTTRTSPTMILVFKV</sequence>
<dbReference type="HOGENOM" id="CLU_1825908_0_0_1"/>
<reference evidence="1 2" key="1">
    <citation type="submission" date="2014-04" db="EMBL/GenBank/DDBJ databases">
        <authorList>
            <consortium name="DOE Joint Genome Institute"/>
            <person name="Kuo A."/>
            <person name="Kohler A."/>
            <person name="Jargeat P."/>
            <person name="Nagy L.G."/>
            <person name="Floudas D."/>
            <person name="Copeland A."/>
            <person name="Barry K.W."/>
            <person name="Cichocki N."/>
            <person name="Veneault-Fourrey C."/>
            <person name="LaButti K."/>
            <person name="Lindquist E.A."/>
            <person name="Lipzen A."/>
            <person name="Lundell T."/>
            <person name="Morin E."/>
            <person name="Murat C."/>
            <person name="Sun H."/>
            <person name="Tunlid A."/>
            <person name="Henrissat B."/>
            <person name="Grigoriev I.V."/>
            <person name="Hibbett D.S."/>
            <person name="Martin F."/>
            <person name="Nordberg H.P."/>
            <person name="Cantor M.N."/>
            <person name="Hua S.X."/>
        </authorList>
    </citation>
    <scope>NUCLEOTIDE SEQUENCE [LARGE SCALE GENOMIC DNA]</scope>
    <source>
        <strain evidence="1 2">Ve08.2h10</strain>
    </source>
</reference>
<keyword evidence="2" id="KW-1185">Reference proteome</keyword>
<accession>A0A0D0E7L0</accession>
<dbReference type="Proteomes" id="UP000054538">
    <property type="component" value="Unassembled WGS sequence"/>
</dbReference>
<evidence type="ECO:0000313" key="1">
    <source>
        <dbReference type="EMBL" id="KIK97764.1"/>
    </source>
</evidence>
<protein>
    <submittedName>
        <fullName evidence="1">Uncharacterized protein</fullName>
    </submittedName>
</protein>
<dbReference type="AlphaFoldDB" id="A0A0D0E7L0"/>
<reference evidence="2" key="2">
    <citation type="submission" date="2015-01" db="EMBL/GenBank/DDBJ databases">
        <title>Evolutionary Origins and Diversification of the Mycorrhizal Mutualists.</title>
        <authorList>
            <consortium name="DOE Joint Genome Institute"/>
            <consortium name="Mycorrhizal Genomics Consortium"/>
            <person name="Kohler A."/>
            <person name="Kuo A."/>
            <person name="Nagy L.G."/>
            <person name="Floudas D."/>
            <person name="Copeland A."/>
            <person name="Barry K.W."/>
            <person name="Cichocki N."/>
            <person name="Veneault-Fourrey C."/>
            <person name="LaButti K."/>
            <person name="Lindquist E.A."/>
            <person name="Lipzen A."/>
            <person name="Lundell T."/>
            <person name="Morin E."/>
            <person name="Murat C."/>
            <person name="Riley R."/>
            <person name="Ohm R."/>
            <person name="Sun H."/>
            <person name="Tunlid A."/>
            <person name="Henrissat B."/>
            <person name="Grigoriev I.V."/>
            <person name="Hibbett D.S."/>
            <person name="Martin F."/>
        </authorList>
    </citation>
    <scope>NUCLEOTIDE SEQUENCE [LARGE SCALE GENOMIC DNA]</scope>
    <source>
        <strain evidence="2">Ve08.2h10</strain>
    </source>
</reference>
<gene>
    <name evidence="1" type="ORF">PAXRUDRAFT_824588</name>
</gene>
<name>A0A0D0E7L0_9AGAM</name>
<proteinExistence type="predicted"/>